<accession>A0A4P7NTB6</accession>
<name>A0A4P7NTB6_PYROR</name>
<evidence type="ECO:0000313" key="1">
    <source>
        <dbReference type="EMBL" id="QBZ65737.1"/>
    </source>
</evidence>
<gene>
    <name evidence="1" type="ORF">PoMZ_12700</name>
</gene>
<dbReference type="AlphaFoldDB" id="A0A4P7NTB6"/>
<proteinExistence type="predicted"/>
<dbReference type="Proteomes" id="UP000294847">
    <property type="component" value="Chromosome 7"/>
</dbReference>
<organism evidence="1 2">
    <name type="scientific">Pyricularia oryzae</name>
    <name type="common">Rice blast fungus</name>
    <name type="synonym">Magnaporthe oryzae</name>
    <dbReference type="NCBI Taxonomy" id="318829"/>
    <lineage>
        <taxon>Eukaryota</taxon>
        <taxon>Fungi</taxon>
        <taxon>Dikarya</taxon>
        <taxon>Ascomycota</taxon>
        <taxon>Pezizomycotina</taxon>
        <taxon>Sordariomycetes</taxon>
        <taxon>Sordariomycetidae</taxon>
        <taxon>Magnaporthales</taxon>
        <taxon>Pyriculariaceae</taxon>
        <taxon>Pyricularia</taxon>
    </lineage>
</organism>
<sequence length="105" mass="11508">MLSPYRGHSVLTDNNPPPVLLRPTEPHDVRIVSLCPSDPIFVSSIQRPRSELGINATTIMPVSNHLLGYVKRTAPLKRERLVACRSVTCLMKDGIEGSICSGACR</sequence>
<reference evidence="1 2" key="1">
    <citation type="journal article" date="2019" name="Mol. Biol. Evol.">
        <title>Blast fungal genomes show frequent chromosomal changes, gene gains and losses, and effector gene turnover.</title>
        <authorList>
            <person name="Gomez Luciano L.B."/>
            <person name="Jason Tsai I."/>
            <person name="Chuma I."/>
            <person name="Tosa Y."/>
            <person name="Chen Y.H."/>
            <person name="Li J.Y."/>
            <person name="Li M.Y."/>
            <person name="Jade Lu M.Y."/>
            <person name="Nakayashiki H."/>
            <person name="Li W.H."/>
        </authorList>
    </citation>
    <scope>NUCLEOTIDE SEQUENCE [LARGE SCALE GENOMIC DNA]</scope>
    <source>
        <strain evidence="1">MZ5-1-6</strain>
    </source>
</reference>
<evidence type="ECO:0000313" key="2">
    <source>
        <dbReference type="Proteomes" id="UP000294847"/>
    </source>
</evidence>
<protein>
    <submittedName>
        <fullName evidence="1">Uncharacterized protein</fullName>
    </submittedName>
</protein>
<dbReference type="EMBL" id="CP034210">
    <property type="protein sequence ID" value="QBZ65737.1"/>
    <property type="molecule type" value="Genomic_DNA"/>
</dbReference>